<reference evidence="1" key="1">
    <citation type="journal article" date="2022" name="Int. J. Mol. Sci.">
        <title>Draft Genome of Tanacetum Coccineum: Genomic Comparison of Closely Related Tanacetum-Family Plants.</title>
        <authorList>
            <person name="Yamashiro T."/>
            <person name="Shiraishi A."/>
            <person name="Nakayama K."/>
            <person name="Satake H."/>
        </authorList>
    </citation>
    <scope>NUCLEOTIDE SEQUENCE</scope>
</reference>
<proteinExistence type="predicted"/>
<evidence type="ECO:0000313" key="2">
    <source>
        <dbReference type="Proteomes" id="UP001151760"/>
    </source>
</evidence>
<gene>
    <name evidence="1" type="ORF">Tco_0838359</name>
</gene>
<keyword evidence="2" id="KW-1185">Reference proteome</keyword>
<dbReference type="EMBL" id="BQNB010012466">
    <property type="protein sequence ID" value="GJT03897.1"/>
    <property type="molecule type" value="Genomic_DNA"/>
</dbReference>
<reference evidence="1" key="2">
    <citation type="submission" date="2022-01" db="EMBL/GenBank/DDBJ databases">
        <authorList>
            <person name="Yamashiro T."/>
            <person name="Shiraishi A."/>
            <person name="Satake H."/>
            <person name="Nakayama K."/>
        </authorList>
    </citation>
    <scope>NUCLEOTIDE SEQUENCE</scope>
</reference>
<organism evidence="1 2">
    <name type="scientific">Tanacetum coccineum</name>
    <dbReference type="NCBI Taxonomy" id="301880"/>
    <lineage>
        <taxon>Eukaryota</taxon>
        <taxon>Viridiplantae</taxon>
        <taxon>Streptophyta</taxon>
        <taxon>Embryophyta</taxon>
        <taxon>Tracheophyta</taxon>
        <taxon>Spermatophyta</taxon>
        <taxon>Magnoliopsida</taxon>
        <taxon>eudicotyledons</taxon>
        <taxon>Gunneridae</taxon>
        <taxon>Pentapetalae</taxon>
        <taxon>asterids</taxon>
        <taxon>campanulids</taxon>
        <taxon>Asterales</taxon>
        <taxon>Asteraceae</taxon>
        <taxon>Asteroideae</taxon>
        <taxon>Anthemideae</taxon>
        <taxon>Anthemidinae</taxon>
        <taxon>Tanacetum</taxon>
    </lineage>
</organism>
<evidence type="ECO:0000313" key="1">
    <source>
        <dbReference type="EMBL" id="GJT03897.1"/>
    </source>
</evidence>
<dbReference type="Proteomes" id="UP001151760">
    <property type="component" value="Unassembled WGS sequence"/>
</dbReference>
<name>A0ABQ5AQU9_9ASTR</name>
<protein>
    <submittedName>
        <fullName evidence="1">Uncharacterized protein</fullName>
    </submittedName>
</protein>
<accession>A0ABQ5AQU9</accession>
<comment type="caution">
    <text evidence="1">The sequence shown here is derived from an EMBL/GenBank/DDBJ whole genome shotgun (WGS) entry which is preliminary data.</text>
</comment>
<sequence>MNIISRKAYNTIMVEGLEGTRKNLVAIVKDVYVFIGSFTYITDFVVLEDIGEFIMSDMAELLMGKPFIKITKLKYDIAKGLVTFIKIFDTYIFRMSRTIPRLINFKWSRIPPLLELSQHDLMNGLRHPYEKNKLMYKNYLNLGREYQMDESMKEWLIHGHVSIHEVA</sequence>